<evidence type="ECO:0000256" key="4">
    <source>
        <dbReference type="SAM" id="Phobius"/>
    </source>
</evidence>
<dbReference type="PROSITE" id="PS51764">
    <property type="entry name" value="GH26"/>
    <property type="match status" value="1"/>
</dbReference>
<accession>A0ABT6X0J6</accession>
<gene>
    <name evidence="6" type="ORF">QLQ12_43765</name>
</gene>
<keyword evidence="4" id="KW-1133">Transmembrane helix</keyword>
<keyword evidence="7" id="KW-1185">Reference proteome</keyword>
<feature type="domain" description="GH26" evidence="5">
    <location>
        <begin position="74"/>
        <end position="358"/>
    </location>
</feature>
<dbReference type="InterPro" id="IPR017853">
    <property type="entry name" value="GH"/>
</dbReference>
<evidence type="ECO:0000256" key="3">
    <source>
        <dbReference type="PROSITE-ProRule" id="PRU01100"/>
    </source>
</evidence>
<evidence type="ECO:0000256" key="2">
    <source>
        <dbReference type="ARBA" id="ARBA00023295"/>
    </source>
</evidence>
<feature type="active site" description="Proton donor" evidence="3">
    <location>
        <position position="205"/>
    </location>
</feature>
<sequence>MSVVPDAPRRGRLWLAAAGVAVLAIGIAVAITVNPADDRPTASAPASVPVSATAPASATVSATVSASATVPHTARPRSARDRIALPRPAGVWPGEHGLSGVNGFPVLNTASVNKFCAARGRPCTMAQTYTDRTDYESMTRGSGWVFEYFADFDGVLVVSQALVPDGGEALVDDCAAGDYDRHWRDFGALMVQHGRGDSIVRLGWEMNEPSMAWRGLDPAGYIACYRRAADAIRATNSQVVLDWTINAHNTPAGLCGGLSTDCYPGDGYADIVGIDNYDHHPWSPTKADFDRTAAAPEGLTWLFDFARAHGKLFSVGEWGVMPTGDAGKDNPEFVRWMHAWFAEHAPYLAYEAWFQRCDGKVSQSAILRPSDPSCLPNTGSSTVYRELFSR</sequence>
<feature type="transmembrane region" description="Helical" evidence="4">
    <location>
        <begin position="12"/>
        <end position="33"/>
    </location>
</feature>
<keyword evidence="2 3" id="KW-0326">Glycosidase</keyword>
<evidence type="ECO:0000313" key="6">
    <source>
        <dbReference type="EMBL" id="MDI6105522.1"/>
    </source>
</evidence>
<evidence type="ECO:0000313" key="7">
    <source>
        <dbReference type="Proteomes" id="UP001241758"/>
    </source>
</evidence>
<dbReference type="SUPFAM" id="SSF51445">
    <property type="entry name" value="(Trans)glycosidases"/>
    <property type="match status" value="1"/>
</dbReference>
<dbReference type="InterPro" id="IPR022790">
    <property type="entry name" value="GH26_dom"/>
</dbReference>
<comment type="caution">
    <text evidence="6">The sequence shown here is derived from an EMBL/GenBank/DDBJ whole genome shotgun (WGS) entry which is preliminary data.</text>
</comment>
<evidence type="ECO:0000256" key="1">
    <source>
        <dbReference type="ARBA" id="ARBA00022801"/>
    </source>
</evidence>
<feature type="active site" description="Nucleophile" evidence="3">
    <location>
        <position position="317"/>
    </location>
</feature>
<evidence type="ECO:0000259" key="5">
    <source>
        <dbReference type="PROSITE" id="PS51764"/>
    </source>
</evidence>
<dbReference type="Proteomes" id="UP001241758">
    <property type="component" value="Unassembled WGS sequence"/>
</dbReference>
<comment type="similarity">
    <text evidence="3">Belongs to the glycosyl hydrolase 26 family.</text>
</comment>
<dbReference type="Gene3D" id="3.20.20.80">
    <property type="entry name" value="Glycosidases"/>
    <property type="match status" value="1"/>
</dbReference>
<keyword evidence="4" id="KW-0812">Transmembrane</keyword>
<organism evidence="6 7">
    <name type="scientific">Actinoplanes sandaracinus</name>
    <dbReference type="NCBI Taxonomy" id="3045177"/>
    <lineage>
        <taxon>Bacteria</taxon>
        <taxon>Bacillati</taxon>
        <taxon>Actinomycetota</taxon>
        <taxon>Actinomycetes</taxon>
        <taxon>Micromonosporales</taxon>
        <taxon>Micromonosporaceae</taxon>
        <taxon>Actinoplanes</taxon>
    </lineage>
</organism>
<dbReference type="EMBL" id="JASCTH010000047">
    <property type="protein sequence ID" value="MDI6105522.1"/>
    <property type="molecule type" value="Genomic_DNA"/>
</dbReference>
<reference evidence="6 7" key="1">
    <citation type="submission" date="2023-05" db="EMBL/GenBank/DDBJ databases">
        <title>Actinoplanes sp. NEAU-A12 genome sequencing.</title>
        <authorList>
            <person name="Wang Z.-S."/>
        </authorList>
    </citation>
    <scope>NUCLEOTIDE SEQUENCE [LARGE SCALE GENOMIC DNA]</scope>
    <source>
        <strain evidence="6 7">NEAU-A12</strain>
    </source>
</reference>
<keyword evidence="4" id="KW-0472">Membrane</keyword>
<keyword evidence="1 3" id="KW-0378">Hydrolase</keyword>
<dbReference type="RefSeq" id="WP_282766988.1">
    <property type="nucleotide sequence ID" value="NZ_JASCTH010000047.1"/>
</dbReference>
<name>A0ABT6X0J6_9ACTN</name>
<proteinExistence type="inferred from homology"/>
<protein>
    <recommendedName>
        <fullName evidence="5">GH26 domain-containing protein</fullName>
    </recommendedName>
</protein>